<proteinExistence type="predicted"/>
<dbReference type="InterPro" id="IPR038084">
    <property type="entry name" value="PduO/GlcC-like_sf"/>
</dbReference>
<dbReference type="InterPro" id="IPR052517">
    <property type="entry name" value="GlcG_carb_metab_protein"/>
</dbReference>
<dbReference type="Gene3D" id="3.30.450.150">
    <property type="entry name" value="Haem-degrading domain"/>
    <property type="match status" value="1"/>
</dbReference>
<dbReference type="EMBL" id="CP068391">
    <property type="protein sequence ID" value="QQX52951.1"/>
    <property type="molecule type" value="Genomic_DNA"/>
</dbReference>
<dbReference type="InterPro" id="IPR005624">
    <property type="entry name" value="PduO/GlcC-like"/>
</dbReference>
<dbReference type="Pfam" id="PF03928">
    <property type="entry name" value="HbpS-like"/>
    <property type="match status" value="1"/>
</dbReference>
<dbReference type="Proteomes" id="UP000596176">
    <property type="component" value="Chromosome"/>
</dbReference>
<dbReference type="OrthoDB" id="9800768at2"/>
<gene>
    <name evidence="1" type="ORF">JKX24_22745</name>
</gene>
<evidence type="ECO:0000313" key="2">
    <source>
        <dbReference type="Proteomes" id="UP000596176"/>
    </source>
</evidence>
<reference evidence="1 2" key="1">
    <citation type="submission" date="2021-01" db="EMBL/GenBank/DDBJ databases">
        <title>Chromosome sequence of Serratia proteamaculans strain 94 rif-r, isolated from spoiled beef.</title>
        <authorList>
            <person name="Zaytseva Y.V."/>
            <person name="Iablokov S.N."/>
            <person name="Klyukina A."/>
        </authorList>
    </citation>
    <scope>NUCLEOTIDE SEQUENCE [LARGE SCALE GENOMIC DNA]</scope>
    <source>
        <strain evidence="1 2">94 rif-r</strain>
    </source>
</reference>
<dbReference type="RefSeq" id="WP_099063023.1">
    <property type="nucleotide sequence ID" value="NZ_CAMITN010000001.1"/>
</dbReference>
<dbReference type="PANTHER" id="PTHR34309">
    <property type="entry name" value="SLR1406 PROTEIN"/>
    <property type="match status" value="1"/>
</dbReference>
<dbReference type="PANTHER" id="PTHR34309:SF1">
    <property type="entry name" value="PROTEIN GLCG"/>
    <property type="match status" value="1"/>
</dbReference>
<dbReference type="AlphaFoldDB" id="A0A4Z0DWY7"/>
<name>A0A4Z0DWY7_SERPR</name>
<protein>
    <submittedName>
        <fullName evidence="1">Heme-binding protein</fullName>
    </submittedName>
</protein>
<sequence>MSGSFSLDYARQIIAKGISTAQQQGLAVCICVYDDGANMIAFARMDNTPLGAIDLAQRKAKTSALFRIPSADLGRLSGSGQELWSIEHSNQGLASFAGGLPVYSSANEFIGAIGISGAKSHEDAYIAESCLK</sequence>
<accession>A0A4Z0DWY7</accession>
<organism evidence="1 2">
    <name type="scientific">Serratia proteamaculans</name>
    <dbReference type="NCBI Taxonomy" id="28151"/>
    <lineage>
        <taxon>Bacteria</taxon>
        <taxon>Pseudomonadati</taxon>
        <taxon>Pseudomonadota</taxon>
        <taxon>Gammaproteobacteria</taxon>
        <taxon>Enterobacterales</taxon>
        <taxon>Yersiniaceae</taxon>
        <taxon>Serratia</taxon>
    </lineage>
</organism>
<evidence type="ECO:0000313" key="1">
    <source>
        <dbReference type="EMBL" id="QQX52951.1"/>
    </source>
</evidence>
<dbReference type="SUPFAM" id="SSF143744">
    <property type="entry name" value="GlcG-like"/>
    <property type="match status" value="1"/>
</dbReference>